<organism evidence="2 3">
    <name type="scientific">Alternaria alternata</name>
    <name type="common">Alternaria rot fungus</name>
    <name type="synonym">Torula alternata</name>
    <dbReference type="NCBI Taxonomy" id="5599"/>
    <lineage>
        <taxon>Eukaryota</taxon>
        <taxon>Fungi</taxon>
        <taxon>Dikarya</taxon>
        <taxon>Ascomycota</taxon>
        <taxon>Pezizomycotina</taxon>
        <taxon>Dothideomycetes</taxon>
        <taxon>Pleosporomycetidae</taxon>
        <taxon>Pleosporales</taxon>
        <taxon>Pleosporineae</taxon>
        <taxon>Pleosporaceae</taxon>
        <taxon>Alternaria</taxon>
        <taxon>Alternaria sect. Alternaria</taxon>
        <taxon>Alternaria alternata complex</taxon>
    </lineage>
</organism>
<dbReference type="Pfam" id="PF17615">
    <property type="entry name" value="C166"/>
    <property type="match status" value="1"/>
</dbReference>
<gene>
    <name evidence="2" type="ORF">AA0117_g3146</name>
</gene>
<dbReference type="Proteomes" id="UP000291422">
    <property type="component" value="Unassembled WGS sequence"/>
</dbReference>
<dbReference type="EMBL" id="PDXD01000004">
    <property type="protein sequence ID" value="RYN80178.1"/>
    <property type="molecule type" value="Genomic_DNA"/>
</dbReference>
<feature type="chain" id="PRO_5020845286" description="UVI-1 protein" evidence="1">
    <location>
        <begin position="21"/>
        <end position="205"/>
    </location>
</feature>
<keyword evidence="1" id="KW-0732">Signal</keyword>
<sequence length="205" mass="21693">MVSFRNFFTAAVALSVPIAAQLSPAQVVSNIKMLTSKSQALQAPAQSITVINGPLIIIGQGPFPQIIAGFSDIVSTATTAIGQMQGMPPVPAGADSDAIYDAFREFVRVHQVLLNILIGKAGLFNTVPFIGQPLAAILRQIENVVDTIAFGLIDAVESRASDLQREANALDGTLTICINSYDGLSTKLKAKRSLRFARREIAAAA</sequence>
<protein>
    <recommendedName>
        <fullName evidence="4">UVI-1 protein</fullName>
    </recommendedName>
</protein>
<name>A0A4Q4NP25_ALTAL</name>
<dbReference type="AlphaFoldDB" id="A0A4Q4NP25"/>
<evidence type="ECO:0000313" key="3">
    <source>
        <dbReference type="Proteomes" id="UP000291422"/>
    </source>
</evidence>
<reference evidence="3" key="1">
    <citation type="journal article" date="2019" name="bioRxiv">
        <title>Genomics, evolutionary history and diagnostics of the Alternaria alternata species group including apple and Asian pear pathotypes.</title>
        <authorList>
            <person name="Armitage A.D."/>
            <person name="Cockerton H.M."/>
            <person name="Sreenivasaprasad S."/>
            <person name="Woodhall J.W."/>
            <person name="Lane C.R."/>
            <person name="Harrison R.J."/>
            <person name="Clarkson J.P."/>
        </authorList>
    </citation>
    <scope>NUCLEOTIDE SEQUENCE [LARGE SCALE GENOMIC DNA]</scope>
    <source>
        <strain evidence="3">FERA 1177</strain>
    </source>
</reference>
<accession>A0A4Q4NP25</accession>
<evidence type="ECO:0000256" key="1">
    <source>
        <dbReference type="SAM" id="SignalP"/>
    </source>
</evidence>
<dbReference type="VEuPathDB" id="FungiDB:CC77DRAFT_1024567"/>
<comment type="caution">
    <text evidence="2">The sequence shown here is derived from an EMBL/GenBank/DDBJ whole genome shotgun (WGS) entry which is preliminary data.</text>
</comment>
<evidence type="ECO:0000313" key="2">
    <source>
        <dbReference type="EMBL" id="RYN80178.1"/>
    </source>
</evidence>
<evidence type="ECO:0008006" key="4">
    <source>
        <dbReference type="Google" id="ProtNLM"/>
    </source>
</evidence>
<feature type="signal peptide" evidence="1">
    <location>
        <begin position="1"/>
        <end position="20"/>
    </location>
</feature>
<proteinExistence type="predicted"/>